<sequence length="655" mass="76257">MKIKFFSIFISSLFALGKAYNYNFNVVSILGEGYSLGVKIENTIYSLEPTLFPLFNGTITADYISEYKYVALNQQGAVVEEESISRTYTDTTSQINEVYNRTNKNIEIPELPEPLKPMFKMGGEDFKPIPNNIIYNFYAKCNDKDYTFVSNEPFLRETEENNDLNVNCTFTIISPKDTYQSTGSIHLIGWGSRQYKKLSWAVKLDKKFMGRKSFKLRAVANEPTLIRERLAEELYNAAGVPTQQGTYARVFINNDIYGLYTLIDSFSKNWIAGTVHGNSKAKIGVSYKFYANDDEVYPNFKYLGDDYNAYEESGNYEIDEFDKSTINPDNESEKWAPLIRFTQLYTDWYEKYNNDNSDSAIEALTKFLNVESLLRLMTIETLTAAFDNLWLYNSNSALYYNPERDNYQFISFDYDQSLGGWLYDENINYDTITEDCITWVNPNDPVIDHSFFNSLLSHPQILERYNVILAKVTRIIFDPDTVSKFIYSLAELIREDVSWNFESIDQLKIEYDGHVNHYTFEDFENNLGYTPIHNITDYRFDDTPYGLMDWVKKKGDGCKNYTRNININNDINISDDYEVEVYRDNSKPNINITINSTIAKTNTKTKIKTKTITTKSKSKTKTKIIGIKPKTKNGWPRIKNRPNYHHIKNKPYYYY</sequence>
<reference evidence="2 3" key="1">
    <citation type="submission" date="2016-08" db="EMBL/GenBank/DDBJ databases">
        <title>A Parts List for Fungal Cellulosomes Revealed by Comparative Genomics.</title>
        <authorList>
            <consortium name="DOE Joint Genome Institute"/>
            <person name="Haitjema C.H."/>
            <person name="Gilmore S.P."/>
            <person name="Henske J.K."/>
            <person name="Solomon K.V."/>
            <person name="De Groot R."/>
            <person name="Kuo A."/>
            <person name="Mondo S.J."/>
            <person name="Salamov A.A."/>
            <person name="Labutti K."/>
            <person name="Zhao Z."/>
            <person name="Chiniquy J."/>
            <person name="Barry K."/>
            <person name="Brewer H.M."/>
            <person name="Purvine S.O."/>
            <person name="Wright A.T."/>
            <person name="Boxma B."/>
            <person name="Van Alen T."/>
            <person name="Hackstein J.H."/>
            <person name="Baker S.E."/>
            <person name="Grigoriev I.V."/>
            <person name="O'Malley M.A."/>
        </authorList>
    </citation>
    <scope>NUCLEOTIDE SEQUENCE [LARGE SCALE GENOMIC DNA]</scope>
    <source>
        <strain evidence="2 3">S4</strain>
    </source>
</reference>
<dbReference type="AlphaFoldDB" id="A0A1Y1X129"/>
<evidence type="ECO:0000313" key="2">
    <source>
        <dbReference type="EMBL" id="ORX79365.1"/>
    </source>
</evidence>
<name>A0A1Y1X129_9FUNG</name>
<reference evidence="2 3" key="2">
    <citation type="submission" date="2016-08" db="EMBL/GenBank/DDBJ databases">
        <title>Pervasive Adenine N6-methylation of Active Genes in Fungi.</title>
        <authorList>
            <consortium name="DOE Joint Genome Institute"/>
            <person name="Mondo S.J."/>
            <person name="Dannebaum R.O."/>
            <person name="Kuo R.C."/>
            <person name="Labutti K."/>
            <person name="Haridas S."/>
            <person name="Kuo A."/>
            <person name="Salamov A."/>
            <person name="Ahrendt S.R."/>
            <person name="Lipzen A."/>
            <person name="Sullivan W."/>
            <person name="Andreopoulos W.B."/>
            <person name="Clum A."/>
            <person name="Lindquist E."/>
            <person name="Daum C."/>
            <person name="Ramamoorthy G.K."/>
            <person name="Gryganskyi A."/>
            <person name="Culley D."/>
            <person name="Magnuson J.K."/>
            <person name="James T.Y."/>
            <person name="O'Malley M.A."/>
            <person name="Stajich J.E."/>
            <person name="Spatafora J.W."/>
            <person name="Visel A."/>
            <person name="Grigoriev I.V."/>
        </authorList>
    </citation>
    <scope>NUCLEOTIDE SEQUENCE [LARGE SCALE GENOMIC DNA]</scope>
    <source>
        <strain evidence="2 3">S4</strain>
    </source>
</reference>
<dbReference type="Proteomes" id="UP000193944">
    <property type="component" value="Unassembled WGS sequence"/>
</dbReference>
<dbReference type="OrthoDB" id="10267127at2759"/>
<accession>A0A1Y1X129</accession>
<feature type="chain" id="PRO_5012259981" description="Coth-domain-containing protein" evidence="1">
    <location>
        <begin position="20"/>
        <end position="655"/>
    </location>
</feature>
<dbReference type="PANTHER" id="PTHR40050:SF1">
    <property type="entry name" value="INNER SPORE COAT PROTEIN H"/>
    <property type="match status" value="1"/>
</dbReference>
<dbReference type="PANTHER" id="PTHR40050">
    <property type="entry name" value="INNER SPORE COAT PROTEIN H"/>
    <property type="match status" value="1"/>
</dbReference>
<dbReference type="InterPro" id="IPR014867">
    <property type="entry name" value="Spore_coat_CotH_CotH2/3/7"/>
</dbReference>
<keyword evidence="1" id="KW-0732">Signal</keyword>
<keyword evidence="3" id="KW-1185">Reference proteome</keyword>
<dbReference type="Pfam" id="PF08757">
    <property type="entry name" value="CotH"/>
    <property type="match status" value="1"/>
</dbReference>
<dbReference type="EMBL" id="MCFG01000178">
    <property type="protein sequence ID" value="ORX79365.1"/>
    <property type="molecule type" value="Genomic_DNA"/>
</dbReference>
<feature type="signal peptide" evidence="1">
    <location>
        <begin position="1"/>
        <end position="19"/>
    </location>
</feature>
<evidence type="ECO:0008006" key="4">
    <source>
        <dbReference type="Google" id="ProtNLM"/>
    </source>
</evidence>
<dbReference type="STRING" id="1754192.A0A1Y1X129"/>
<evidence type="ECO:0000256" key="1">
    <source>
        <dbReference type="SAM" id="SignalP"/>
    </source>
</evidence>
<protein>
    <recommendedName>
        <fullName evidence="4">Coth-domain-containing protein</fullName>
    </recommendedName>
</protein>
<proteinExistence type="predicted"/>
<gene>
    <name evidence="2" type="ORF">BCR32DRAFT_246451</name>
</gene>
<comment type="caution">
    <text evidence="2">The sequence shown here is derived from an EMBL/GenBank/DDBJ whole genome shotgun (WGS) entry which is preliminary data.</text>
</comment>
<organism evidence="2 3">
    <name type="scientific">Anaeromyces robustus</name>
    <dbReference type="NCBI Taxonomy" id="1754192"/>
    <lineage>
        <taxon>Eukaryota</taxon>
        <taxon>Fungi</taxon>
        <taxon>Fungi incertae sedis</taxon>
        <taxon>Chytridiomycota</taxon>
        <taxon>Chytridiomycota incertae sedis</taxon>
        <taxon>Neocallimastigomycetes</taxon>
        <taxon>Neocallimastigales</taxon>
        <taxon>Neocallimastigaceae</taxon>
        <taxon>Anaeromyces</taxon>
    </lineage>
</organism>
<evidence type="ECO:0000313" key="3">
    <source>
        <dbReference type="Proteomes" id="UP000193944"/>
    </source>
</evidence>